<dbReference type="RefSeq" id="WP_154545668.1">
    <property type="nucleotide sequence ID" value="NZ_VULO01000010.1"/>
</dbReference>
<feature type="domain" description="Acyl-CoA thioesterase-like N-terminal HotDog" evidence="3">
    <location>
        <begin position="41"/>
        <end position="119"/>
    </location>
</feature>
<dbReference type="GO" id="GO:0009062">
    <property type="term" value="P:fatty acid catabolic process"/>
    <property type="evidence" value="ECO:0007669"/>
    <property type="project" value="TreeGrafter"/>
</dbReference>
<evidence type="ECO:0000259" key="4">
    <source>
        <dbReference type="Pfam" id="PF20789"/>
    </source>
</evidence>
<dbReference type="InterPro" id="IPR003703">
    <property type="entry name" value="Acyl_CoA_thio"/>
</dbReference>
<evidence type="ECO:0000313" key="5">
    <source>
        <dbReference type="EMBL" id="MSS84908.1"/>
    </source>
</evidence>
<organism evidence="5 6">
    <name type="scientific">Scrofimicrobium canadense</name>
    <dbReference type="NCBI Taxonomy" id="2652290"/>
    <lineage>
        <taxon>Bacteria</taxon>
        <taxon>Bacillati</taxon>
        <taxon>Actinomycetota</taxon>
        <taxon>Actinomycetes</taxon>
        <taxon>Actinomycetales</taxon>
        <taxon>Actinomycetaceae</taxon>
        <taxon>Scrofimicrobium</taxon>
    </lineage>
</organism>
<dbReference type="InterPro" id="IPR049449">
    <property type="entry name" value="TesB_ACOT8-like_N"/>
</dbReference>
<dbReference type="Gene3D" id="2.40.160.210">
    <property type="entry name" value="Acyl-CoA thioesterase, double hotdog domain"/>
    <property type="match status" value="1"/>
</dbReference>
<protein>
    <submittedName>
        <fullName evidence="5">Acyl-CoA thioesterase II</fullName>
    </submittedName>
</protein>
<comment type="similarity">
    <text evidence="1">Belongs to the C/M/P thioester hydrolase family.</text>
</comment>
<dbReference type="SUPFAM" id="SSF54637">
    <property type="entry name" value="Thioesterase/thiol ester dehydrase-isomerase"/>
    <property type="match status" value="2"/>
</dbReference>
<dbReference type="AlphaFoldDB" id="A0A6N7W9T9"/>
<reference evidence="5 6" key="1">
    <citation type="submission" date="2019-08" db="EMBL/GenBank/DDBJ databases">
        <title>In-depth cultivation of the pig gut microbiome towards novel bacterial diversity and tailored functional studies.</title>
        <authorList>
            <person name="Wylensek D."/>
            <person name="Hitch T.C.A."/>
            <person name="Clavel T."/>
        </authorList>
    </citation>
    <scope>NUCLEOTIDE SEQUENCE [LARGE SCALE GENOMIC DNA]</scope>
    <source>
        <strain evidence="5 6">WB03_NA08</strain>
    </source>
</reference>
<evidence type="ECO:0000256" key="2">
    <source>
        <dbReference type="ARBA" id="ARBA00022801"/>
    </source>
</evidence>
<dbReference type="EMBL" id="VULO01000010">
    <property type="protein sequence ID" value="MSS84908.1"/>
    <property type="molecule type" value="Genomic_DNA"/>
</dbReference>
<name>A0A6N7W9T9_9ACTO</name>
<dbReference type="GO" id="GO:0006637">
    <property type="term" value="P:acyl-CoA metabolic process"/>
    <property type="evidence" value="ECO:0007669"/>
    <property type="project" value="InterPro"/>
</dbReference>
<sequence length="308" mass="33697">MPDVLSVPVVDEEPIASVLRSLQLEMLEPGRFRAYSLPQVRRIYGGQVIGQALLAASATVEDEARLPHSLHAYFLRGGDPDAALDLSVRRLHDGRSFSTRHVACTQDEREILTLEASFQGVEGGVEFSPSAPDVPSPTNLTSALEIFRTMDHPVAKFLGKTAAFDVRHVQRNLYTGSDPQQRATQELWMRPRHALPEDMSQRLHRVLLAYVVDQVMMEPALRATGLSWITPGMSLASLDHAMWFHRNVDINQWLLFSGQALSAGGGRATCTVSIYSQDGVRVASASQEGMVRVPDGDGAGSGRWGLAG</sequence>
<dbReference type="Pfam" id="PF20789">
    <property type="entry name" value="4HBT_3C"/>
    <property type="match status" value="1"/>
</dbReference>
<gene>
    <name evidence="5" type="ORF">FYJ24_09055</name>
</gene>
<dbReference type="CDD" id="cd03444">
    <property type="entry name" value="Thioesterase_II_repeat1"/>
    <property type="match status" value="1"/>
</dbReference>
<evidence type="ECO:0000256" key="1">
    <source>
        <dbReference type="ARBA" id="ARBA00006538"/>
    </source>
</evidence>
<accession>A0A6N7W9T9</accession>
<evidence type="ECO:0000259" key="3">
    <source>
        <dbReference type="Pfam" id="PF13622"/>
    </source>
</evidence>
<dbReference type="Pfam" id="PF13622">
    <property type="entry name" value="4HBT_3"/>
    <property type="match status" value="1"/>
</dbReference>
<keyword evidence="6" id="KW-1185">Reference proteome</keyword>
<proteinExistence type="inferred from homology"/>
<dbReference type="CDD" id="cd03445">
    <property type="entry name" value="Thioesterase_II_repeat2"/>
    <property type="match status" value="1"/>
</dbReference>
<comment type="caution">
    <text evidence="5">The sequence shown here is derived from an EMBL/GenBank/DDBJ whole genome shotgun (WGS) entry which is preliminary data.</text>
</comment>
<dbReference type="InterPro" id="IPR049450">
    <property type="entry name" value="ACOT8-like_C"/>
</dbReference>
<dbReference type="GO" id="GO:0047617">
    <property type="term" value="F:fatty acyl-CoA hydrolase activity"/>
    <property type="evidence" value="ECO:0007669"/>
    <property type="project" value="InterPro"/>
</dbReference>
<dbReference type="InterPro" id="IPR042171">
    <property type="entry name" value="Acyl-CoA_hotdog"/>
</dbReference>
<keyword evidence="2" id="KW-0378">Hydrolase</keyword>
<dbReference type="InterPro" id="IPR029069">
    <property type="entry name" value="HotDog_dom_sf"/>
</dbReference>
<dbReference type="PANTHER" id="PTHR11066:SF34">
    <property type="entry name" value="ACYL-COENZYME A THIOESTERASE 8"/>
    <property type="match status" value="1"/>
</dbReference>
<evidence type="ECO:0000313" key="6">
    <source>
        <dbReference type="Proteomes" id="UP000470875"/>
    </source>
</evidence>
<dbReference type="Proteomes" id="UP000470875">
    <property type="component" value="Unassembled WGS sequence"/>
</dbReference>
<feature type="domain" description="Acyl-CoA thioesterase-like C-terminal" evidence="4">
    <location>
        <begin position="158"/>
        <end position="291"/>
    </location>
</feature>
<dbReference type="PANTHER" id="PTHR11066">
    <property type="entry name" value="ACYL-COA THIOESTERASE"/>
    <property type="match status" value="1"/>
</dbReference>